<comment type="caution">
    <text evidence="2">The sequence shown here is derived from an EMBL/GenBank/DDBJ whole genome shotgun (WGS) entry which is preliminary data.</text>
</comment>
<dbReference type="OrthoDB" id="1449607at2"/>
<organism evidence="2 4">
    <name type="scientific">Flavobacterium glaciei</name>
    <dbReference type="NCBI Taxonomy" id="386300"/>
    <lineage>
        <taxon>Bacteria</taxon>
        <taxon>Pseudomonadati</taxon>
        <taxon>Bacteroidota</taxon>
        <taxon>Flavobacteriia</taxon>
        <taxon>Flavobacteriales</taxon>
        <taxon>Flavobacteriaceae</taxon>
        <taxon>Flavobacterium</taxon>
    </lineage>
</organism>
<accession>A0A562Q1J6</accession>
<dbReference type="Proteomes" id="UP000254518">
    <property type="component" value="Unassembled WGS sequence"/>
</dbReference>
<dbReference type="Proteomes" id="UP000321392">
    <property type="component" value="Unassembled WGS sequence"/>
</dbReference>
<evidence type="ECO:0000313" key="3">
    <source>
        <dbReference type="Proteomes" id="UP000254518"/>
    </source>
</evidence>
<proteinExistence type="predicted"/>
<evidence type="ECO:0000313" key="2">
    <source>
        <dbReference type="EMBL" id="TWI50542.1"/>
    </source>
</evidence>
<reference evidence="2" key="3">
    <citation type="submission" date="2019-07" db="EMBL/GenBank/DDBJ databases">
        <authorList>
            <person name="Whitman W."/>
            <person name="Huntemann M."/>
            <person name="Clum A."/>
            <person name="Pillay M."/>
            <person name="Palaniappan K."/>
            <person name="Varghese N."/>
            <person name="Mikhailova N."/>
            <person name="Stamatis D."/>
            <person name="Reddy T."/>
            <person name="Daum C."/>
            <person name="Shapiro N."/>
            <person name="Ivanova N."/>
            <person name="Kyrpides N."/>
            <person name="Woyke T."/>
        </authorList>
    </citation>
    <scope>NUCLEOTIDE SEQUENCE</scope>
    <source>
        <strain evidence="2">CGMCC 1.5380</strain>
    </source>
</reference>
<reference evidence="2 4" key="1">
    <citation type="journal article" date="2015" name="Stand. Genomic Sci.">
        <title>Genomic Encyclopedia of Bacterial and Archaeal Type Strains, Phase III: the genomes of soil and plant-associated and newly described type strains.</title>
        <authorList>
            <person name="Whitman W.B."/>
            <person name="Woyke T."/>
            <person name="Klenk H.P."/>
            <person name="Zhou Y."/>
            <person name="Lilburn T.G."/>
            <person name="Beck B.J."/>
            <person name="De Vos P."/>
            <person name="Vandamme P."/>
            <person name="Eisen J.A."/>
            <person name="Garrity G."/>
            <person name="Hugenholtz P."/>
            <person name="Kyrpides N.C."/>
        </authorList>
    </citation>
    <scope>NUCLEOTIDE SEQUENCE [LARGE SCALE GENOMIC DNA]</scope>
    <source>
        <strain evidence="2 4">CGMCC 1.5380</strain>
    </source>
</reference>
<keyword evidence="3" id="KW-1185">Reference proteome</keyword>
<dbReference type="RefSeq" id="WP_114753416.1">
    <property type="nucleotide sequence ID" value="NZ_QQBA01000002.1"/>
</dbReference>
<gene>
    <name evidence="1" type="ORF">DFR66_102281</name>
    <name evidence="2" type="ORF">IQ02_00437</name>
</gene>
<reference evidence="1 3" key="2">
    <citation type="submission" date="2018-07" db="EMBL/GenBank/DDBJ databases">
        <title>Genomic Encyclopedia of Type Strains, Phase IV (KMG-IV): sequencing the most valuable type-strain genomes for metagenomic binning, comparative biology and taxonomic classification.</title>
        <authorList>
            <person name="Goeker M."/>
        </authorList>
    </citation>
    <scope>NUCLEOTIDE SEQUENCE [LARGE SCALE GENOMIC DNA]</scope>
    <source>
        <strain evidence="1 3">DSM 19728</strain>
    </source>
</reference>
<evidence type="ECO:0000313" key="4">
    <source>
        <dbReference type="Proteomes" id="UP000321392"/>
    </source>
</evidence>
<sequence>MLGFTILSCEKDENETKPDFSLKQSDQIPDEIYDIYSLVINEKYSSKKIVIVQSTKTSIDLNYENNFYDYLIKNYQDFDTSLVQIHEDLNENSVNFGKKFHSDTKEIILISSDELSYIFNSQDLNADWKEFYNDYENSNGIIRFSRIAFNENKTQAIFEIGHSYASLGGEGSIIYLKKKNNIWTIIKIIPTWIS</sequence>
<name>A0A562Q1J6_9FLAO</name>
<evidence type="ECO:0000313" key="1">
    <source>
        <dbReference type="EMBL" id="RDI57658.1"/>
    </source>
</evidence>
<protein>
    <submittedName>
        <fullName evidence="2">Uncharacterized protein</fullName>
    </submittedName>
</protein>
<dbReference type="AlphaFoldDB" id="A0A562Q1J6"/>
<dbReference type="EMBL" id="QQBA01000002">
    <property type="protein sequence ID" value="RDI57658.1"/>
    <property type="molecule type" value="Genomic_DNA"/>
</dbReference>
<dbReference type="EMBL" id="VLKX01000002">
    <property type="protein sequence ID" value="TWI50542.1"/>
    <property type="molecule type" value="Genomic_DNA"/>
</dbReference>